<protein>
    <submittedName>
        <fullName evidence="1">Uncharacterized protein</fullName>
    </submittedName>
</protein>
<accession>A0A8J3TEI8</accession>
<evidence type="ECO:0000313" key="2">
    <source>
        <dbReference type="Proteomes" id="UP000599074"/>
    </source>
</evidence>
<evidence type="ECO:0000313" key="1">
    <source>
        <dbReference type="EMBL" id="GII24849.1"/>
    </source>
</evidence>
<gene>
    <name evidence="1" type="ORF">Pme01_44460</name>
</gene>
<sequence>MTKMPTLLADVRQLRTALRAMDRWEAAGGDLTSAHDRRRFVDDLDGDAAYELSGLALTRLGRLVFAEKARTAETCTPGDDSYPAAPAIVGMPRQGHRRVAASLSFTP</sequence>
<reference evidence="1" key="1">
    <citation type="submission" date="2021-01" db="EMBL/GenBank/DDBJ databases">
        <title>Whole genome shotgun sequence of Planosporangium mesophilum NBRC 109066.</title>
        <authorList>
            <person name="Komaki H."/>
            <person name="Tamura T."/>
        </authorList>
    </citation>
    <scope>NUCLEOTIDE SEQUENCE</scope>
    <source>
        <strain evidence="1">NBRC 109066</strain>
    </source>
</reference>
<name>A0A8J3TEI8_9ACTN</name>
<dbReference type="Proteomes" id="UP000599074">
    <property type="component" value="Unassembled WGS sequence"/>
</dbReference>
<organism evidence="1 2">
    <name type="scientific">Planosporangium mesophilum</name>
    <dbReference type="NCBI Taxonomy" id="689768"/>
    <lineage>
        <taxon>Bacteria</taxon>
        <taxon>Bacillati</taxon>
        <taxon>Actinomycetota</taxon>
        <taxon>Actinomycetes</taxon>
        <taxon>Micromonosporales</taxon>
        <taxon>Micromonosporaceae</taxon>
        <taxon>Planosporangium</taxon>
    </lineage>
</organism>
<comment type="caution">
    <text evidence="1">The sequence shown here is derived from an EMBL/GenBank/DDBJ whole genome shotgun (WGS) entry which is preliminary data.</text>
</comment>
<proteinExistence type="predicted"/>
<keyword evidence="2" id="KW-1185">Reference proteome</keyword>
<dbReference type="AlphaFoldDB" id="A0A8J3TEI8"/>
<dbReference type="EMBL" id="BOON01000043">
    <property type="protein sequence ID" value="GII24849.1"/>
    <property type="molecule type" value="Genomic_DNA"/>
</dbReference>